<dbReference type="InterPro" id="IPR050471">
    <property type="entry name" value="AB_hydrolase"/>
</dbReference>
<dbReference type="PROSITE" id="PS50043">
    <property type="entry name" value="HTH_LUXR_2"/>
    <property type="match status" value="1"/>
</dbReference>
<dbReference type="InterPro" id="IPR029058">
    <property type="entry name" value="AB_hydrolase_fold"/>
</dbReference>
<dbReference type="EMBL" id="CP016428">
    <property type="protein sequence ID" value="ANV99655.1"/>
    <property type="molecule type" value="Genomic_DNA"/>
</dbReference>
<dbReference type="GO" id="GO:0003677">
    <property type="term" value="F:DNA binding"/>
    <property type="evidence" value="ECO:0007669"/>
    <property type="project" value="InterPro"/>
</dbReference>
<dbReference type="Pfam" id="PF00561">
    <property type="entry name" value="Abhydrolase_1"/>
    <property type="match status" value="1"/>
</dbReference>
<dbReference type="GO" id="GO:0006355">
    <property type="term" value="P:regulation of DNA-templated transcription"/>
    <property type="evidence" value="ECO:0007669"/>
    <property type="project" value="InterPro"/>
</dbReference>
<proteinExistence type="predicted"/>
<feature type="domain" description="HTH luxR-type" evidence="1">
    <location>
        <begin position="287"/>
        <end position="352"/>
    </location>
</feature>
<reference evidence="2 3" key="1">
    <citation type="submission" date="2016-07" db="EMBL/GenBank/DDBJ databases">
        <title>Complete genome sequence of Bradyrhizobium icense LMTR 13T, a potential inoculant strain isolated from lima bean (Phaseolus lunatus) in Peru.</title>
        <authorList>
            <person name="Ormeno-Orrillo E."/>
            <person name="Duran D."/>
            <person name="Rogel M.A."/>
            <person name="Rey L."/>
            <person name="Imperial J."/>
            <person name="Ruiz-Argueso T."/>
            <person name="Martinez-Romero E."/>
        </authorList>
    </citation>
    <scope>NUCLEOTIDE SEQUENCE [LARGE SCALE GENOMIC DNA]</scope>
    <source>
        <strain evidence="2 3">LMTR 13</strain>
    </source>
</reference>
<organism evidence="2 3">
    <name type="scientific">Bradyrhizobium icense</name>
    <dbReference type="NCBI Taxonomy" id="1274631"/>
    <lineage>
        <taxon>Bacteria</taxon>
        <taxon>Pseudomonadati</taxon>
        <taxon>Pseudomonadota</taxon>
        <taxon>Alphaproteobacteria</taxon>
        <taxon>Hyphomicrobiales</taxon>
        <taxon>Nitrobacteraceae</taxon>
        <taxon>Bradyrhizobium</taxon>
    </lineage>
</organism>
<dbReference type="Pfam" id="PF00196">
    <property type="entry name" value="GerE"/>
    <property type="match status" value="1"/>
</dbReference>
<dbReference type="PANTHER" id="PTHR43433:SF5">
    <property type="entry name" value="AB HYDROLASE-1 DOMAIN-CONTAINING PROTEIN"/>
    <property type="match status" value="1"/>
</dbReference>
<dbReference type="InterPro" id="IPR000792">
    <property type="entry name" value="Tscrpt_reg_LuxR_C"/>
</dbReference>
<dbReference type="InterPro" id="IPR036388">
    <property type="entry name" value="WH-like_DNA-bd_sf"/>
</dbReference>
<evidence type="ECO:0000313" key="3">
    <source>
        <dbReference type="Proteomes" id="UP000092839"/>
    </source>
</evidence>
<keyword evidence="3" id="KW-1185">Reference proteome</keyword>
<dbReference type="KEGG" id="bic:LMTR13_05190"/>
<dbReference type="PRINTS" id="PR00111">
    <property type="entry name" value="ABHYDROLASE"/>
</dbReference>
<dbReference type="InterPro" id="IPR000073">
    <property type="entry name" value="AB_hydrolase_1"/>
</dbReference>
<dbReference type="Gene3D" id="3.40.50.1820">
    <property type="entry name" value="alpha/beta hydrolase"/>
    <property type="match status" value="1"/>
</dbReference>
<dbReference type="Gene3D" id="1.10.10.10">
    <property type="entry name" value="Winged helix-like DNA-binding domain superfamily/Winged helix DNA-binding domain"/>
    <property type="match status" value="1"/>
</dbReference>
<dbReference type="PANTHER" id="PTHR43433">
    <property type="entry name" value="HYDROLASE, ALPHA/BETA FOLD FAMILY PROTEIN"/>
    <property type="match status" value="1"/>
</dbReference>
<dbReference type="STRING" id="1274631.LMTR13_05190"/>
<dbReference type="InterPro" id="IPR016032">
    <property type="entry name" value="Sig_transdc_resp-reg_C-effctor"/>
</dbReference>
<accession>A0A1B1UAF7</accession>
<evidence type="ECO:0000313" key="2">
    <source>
        <dbReference type="EMBL" id="ANV99655.1"/>
    </source>
</evidence>
<dbReference type="OrthoDB" id="7267294at2"/>
<dbReference type="SUPFAM" id="SSF53474">
    <property type="entry name" value="alpha/beta-Hydrolases"/>
    <property type="match status" value="1"/>
</dbReference>
<gene>
    <name evidence="2" type="ORF">LMTR13_05190</name>
</gene>
<dbReference type="PRINTS" id="PR00038">
    <property type="entry name" value="HTHLUXR"/>
</dbReference>
<dbReference type="Proteomes" id="UP000092839">
    <property type="component" value="Chromosome"/>
</dbReference>
<dbReference type="SUPFAM" id="SSF46894">
    <property type="entry name" value="C-terminal effector domain of the bipartite response regulators"/>
    <property type="match status" value="1"/>
</dbReference>
<dbReference type="SMART" id="SM00421">
    <property type="entry name" value="HTH_LUXR"/>
    <property type="match status" value="1"/>
</dbReference>
<dbReference type="AlphaFoldDB" id="A0A1B1UAF7"/>
<name>A0A1B1UAF7_9BRAD</name>
<evidence type="ECO:0000259" key="1">
    <source>
        <dbReference type="PROSITE" id="PS50043"/>
    </source>
</evidence>
<protein>
    <recommendedName>
        <fullName evidence="1">HTH luxR-type domain-containing protein</fullName>
    </recommendedName>
</protein>
<sequence length="356" mass="39594">MRQTIRFCTSRDGVRIAFATAGHGPPIVRVNNWFTHLEIDWDSPVWRHWLEAFVQQRTLIRHDPRGSGLSDRNVTDFSLDAWVADLEAVVDAAGLRRFPLFGLCQGGSVAIAYAARHPDRVSRLILYSAYPHGAYVDGAAEKTARQAQTLAQMIEIGWGRNAGAFREVFANLLMPDGGKEQLKWIGELQRRSASPETACRLWNAFHAFDIRAEAGKVSVPTLVFHVRGDAMVPFEAGRQVAGMIPNARFVPLESNNHILLPYEKAWSEFRKELDDFLKADEPVQTVATSELSGLTSREREILDSVARGLSNGEIAKLLRISEKTVRNHLTTIFAKLGLASRAQAIVTAREAGLGRN</sequence>
<dbReference type="CDD" id="cd06170">
    <property type="entry name" value="LuxR_C_like"/>
    <property type="match status" value="1"/>
</dbReference>